<keyword evidence="1" id="KW-0472">Membrane</keyword>
<reference evidence="2" key="1">
    <citation type="submission" date="2021-01" db="EMBL/GenBank/DDBJ databases">
        <title>Whole genome shotgun sequence of Virgisporangium aliadipatigenens NBRC 105644.</title>
        <authorList>
            <person name="Komaki H."/>
            <person name="Tamura T."/>
        </authorList>
    </citation>
    <scope>NUCLEOTIDE SEQUENCE</scope>
    <source>
        <strain evidence="2">NBRC 105644</strain>
    </source>
</reference>
<dbReference type="AlphaFoldDB" id="A0A8J3YU04"/>
<gene>
    <name evidence="2" type="ORF">Val02_66190</name>
</gene>
<protein>
    <submittedName>
        <fullName evidence="2">Uncharacterized protein</fullName>
    </submittedName>
</protein>
<keyword evidence="1" id="KW-0812">Transmembrane</keyword>
<name>A0A8J3YU04_9ACTN</name>
<evidence type="ECO:0000256" key="1">
    <source>
        <dbReference type="SAM" id="Phobius"/>
    </source>
</evidence>
<sequence>MDGQWIPLAGMVGLGLITMVSTIAHAMQLGRTVKSALQSLPIGASGVNIQVNDLRGRSVRIQIDATSATRRDRV</sequence>
<dbReference type="RefSeq" id="WP_203903199.1">
    <property type="nucleotide sequence ID" value="NZ_BOPF01000030.1"/>
</dbReference>
<evidence type="ECO:0000313" key="3">
    <source>
        <dbReference type="Proteomes" id="UP000619260"/>
    </source>
</evidence>
<evidence type="ECO:0000313" key="2">
    <source>
        <dbReference type="EMBL" id="GIJ49733.1"/>
    </source>
</evidence>
<dbReference type="EMBL" id="BOPF01000030">
    <property type="protein sequence ID" value="GIJ49733.1"/>
    <property type="molecule type" value="Genomic_DNA"/>
</dbReference>
<keyword evidence="1" id="KW-1133">Transmembrane helix</keyword>
<accession>A0A8J3YU04</accession>
<keyword evidence="3" id="KW-1185">Reference proteome</keyword>
<proteinExistence type="predicted"/>
<feature type="transmembrane region" description="Helical" evidence="1">
    <location>
        <begin position="6"/>
        <end position="27"/>
    </location>
</feature>
<comment type="caution">
    <text evidence="2">The sequence shown here is derived from an EMBL/GenBank/DDBJ whole genome shotgun (WGS) entry which is preliminary data.</text>
</comment>
<organism evidence="2 3">
    <name type="scientific">Virgisporangium aliadipatigenens</name>
    <dbReference type="NCBI Taxonomy" id="741659"/>
    <lineage>
        <taxon>Bacteria</taxon>
        <taxon>Bacillati</taxon>
        <taxon>Actinomycetota</taxon>
        <taxon>Actinomycetes</taxon>
        <taxon>Micromonosporales</taxon>
        <taxon>Micromonosporaceae</taxon>
        <taxon>Virgisporangium</taxon>
    </lineage>
</organism>
<dbReference type="Proteomes" id="UP000619260">
    <property type="component" value="Unassembled WGS sequence"/>
</dbReference>